<accession>A0A0W0YHC3</accession>
<dbReference type="PATRIC" id="fig|28087.4.peg.2334"/>
<evidence type="ECO:0000313" key="2">
    <source>
        <dbReference type="Proteomes" id="UP000054621"/>
    </source>
</evidence>
<sequence length="632" mass="71941">MVKKILFVFAGTGVNAQMIRDFTEGRTEDTGETFNDDVIRVYFNGCQDKHIGGHSKLKGYLDPNLDVVANKVRRAFSKDGVVTLNLSELKREFGSAVIIEPKEGLMDVEEVNDITLNGFSRGAVATFATARALDDLDTPLSILAEDPVPGNDRQDTYKHDSLYGKNFDLSHCSNIARGEILLGTYSKHNKGWENKWFRQMAPKFNTTTDSHIFMVPKKMHVEFNRRTATYTSSFLYNRGLTAVSLAWREENDRAYVIPKVEQQKFHFGVVGRAEYLPSYKRSVLRDLKNQYEPEILCPLDEDSRFKWAQALLALHHATMDESVFETLSKAVLKNTDKAKGLREFIVEFDSIVQYSKEQSTLKADHKRAMTELEKNIYKLIADFYKLDNPSLKQKESLAQAIQANISLAKRDLPSKVYDKLKELTANLLSENTLMHPHLIKFIDESETFSANLLTADQPVLDGVVTSAKELSQKLFHSSARQRTVVFEQKKNSLGELITNATDLANITSFLTPKQLKEVLEINNKITTMADVLLIMKTLPTYEHRKIIYHAVKEDLIDMRPTLDELVVLMEYLSDKKCEELCQIIPLQELEVIDLMSSNDLMSQRLTDGKIALLKKVLEVIPEEPLSCSMHIR</sequence>
<dbReference type="OrthoDB" id="5642915at2"/>
<organism evidence="1 2">
    <name type="scientific">Legionella sainthelensi</name>
    <dbReference type="NCBI Taxonomy" id="28087"/>
    <lineage>
        <taxon>Bacteria</taxon>
        <taxon>Pseudomonadati</taxon>
        <taxon>Pseudomonadota</taxon>
        <taxon>Gammaproteobacteria</taxon>
        <taxon>Legionellales</taxon>
        <taxon>Legionellaceae</taxon>
        <taxon>Legionella</taxon>
    </lineage>
</organism>
<dbReference type="AlphaFoldDB" id="A0A0W0YHC3"/>
<comment type="caution">
    <text evidence="1">The sequence shown here is derived from an EMBL/GenBank/DDBJ whole genome shotgun (WGS) entry which is preliminary data.</text>
</comment>
<dbReference type="STRING" id="28087.Lsai_2166"/>
<proteinExistence type="predicted"/>
<dbReference type="RefSeq" id="WP_027271787.1">
    <property type="nucleotide sequence ID" value="NZ_CAAAJE010000024.1"/>
</dbReference>
<dbReference type="eggNOG" id="ENOG5030T0X">
    <property type="taxonomic scope" value="Bacteria"/>
</dbReference>
<dbReference type="Proteomes" id="UP000054621">
    <property type="component" value="Unassembled WGS sequence"/>
</dbReference>
<reference evidence="1 2" key="1">
    <citation type="submission" date="2015-11" db="EMBL/GenBank/DDBJ databases">
        <title>Genomic analysis of 38 Legionella species identifies large and diverse effector repertoires.</title>
        <authorList>
            <person name="Burstein D."/>
            <person name="Amaro F."/>
            <person name="Zusman T."/>
            <person name="Lifshitz Z."/>
            <person name="Cohen O."/>
            <person name="Gilbert J.A."/>
            <person name="Pupko T."/>
            <person name="Shuman H.A."/>
            <person name="Segal G."/>
        </authorList>
    </citation>
    <scope>NUCLEOTIDE SEQUENCE [LARGE SCALE GENOMIC DNA]</scope>
    <source>
        <strain evidence="1 2">Mt.St.Helens-4</strain>
    </source>
</reference>
<name>A0A0W0YHC3_9GAMM</name>
<dbReference type="EMBL" id="LNYV01000034">
    <property type="protein sequence ID" value="KTD56036.1"/>
    <property type="molecule type" value="Genomic_DNA"/>
</dbReference>
<evidence type="ECO:0000313" key="1">
    <source>
        <dbReference type="EMBL" id="KTD56036.1"/>
    </source>
</evidence>
<gene>
    <name evidence="1" type="ORF">Lsai_2166</name>
</gene>
<protein>
    <submittedName>
        <fullName evidence="1">Uncharacterized protein</fullName>
    </submittedName>
</protein>